<sequence length="49" mass="5714">MNDKDLEHMMLEYDRLLRGSTKPARLMLYLFAMNSMPASFLTSNSKSEQ</sequence>
<dbReference type="EMBL" id="PKMF04000072">
    <property type="protein sequence ID" value="KAK7852757.1"/>
    <property type="molecule type" value="Genomic_DNA"/>
</dbReference>
<organism evidence="1 2">
    <name type="scientific">Quercus suber</name>
    <name type="common">Cork oak</name>
    <dbReference type="NCBI Taxonomy" id="58331"/>
    <lineage>
        <taxon>Eukaryota</taxon>
        <taxon>Viridiplantae</taxon>
        <taxon>Streptophyta</taxon>
        <taxon>Embryophyta</taxon>
        <taxon>Tracheophyta</taxon>
        <taxon>Spermatophyta</taxon>
        <taxon>Magnoliopsida</taxon>
        <taxon>eudicotyledons</taxon>
        <taxon>Gunneridae</taxon>
        <taxon>Pentapetalae</taxon>
        <taxon>rosids</taxon>
        <taxon>fabids</taxon>
        <taxon>Fagales</taxon>
        <taxon>Fagaceae</taxon>
        <taxon>Quercus</taxon>
    </lineage>
</organism>
<protein>
    <submittedName>
        <fullName evidence="1">Uncharacterized protein</fullName>
    </submittedName>
</protein>
<reference evidence="1 2" key="1">
    <citation type="journal article" date="2018" name="Sci. Data">
        <title>The draft genome sequence of cork oak.</title>
        <authorList>
            <person name="Ramos A.M."/>
            <person name="Usie A."/>
            <person name="Barbosa P."/>
            <person name="Barros P.M."/>
            <person name="Capote T."/>
            <person name="Chaves I."/>
            <person name="Simoes F."/>
            <person name="Abreu I."/>
            <person name="Carrasquinho I."/>
            <person name="Faro C."/>
            <person name="Guimaraes J.B."/>
            <person name="Mendonca D."/>
            <person name="Nobrega F."/>
            <person name="Rodrigues L."/>
            <person name="Saibo N.J.M."/>
            <person name="Varela M.C."/>
            <person name="Egas C."/>
            <person name="Matos J."/>
            <person name="Miguel C.M."/>
            <person name="Oliveira M.M."/>
            <person name="Ricardo C.P."/>
            <person name="Goncalves S."/>
        </authorList>
    </citation>
    <scope>NUCLEOTIDE SEQUENCE [LARGE SCALE GENOMIC DNA]</scope>
    <source>
        <strain evidence="2">cv. HL8</strain>
    </source>
</reference>
<comment type="caution">
    <text evidence="1">The sequence shown here is derived from an EMBL/GenBank/DDBJ whole genome shotgun (WGS) entry which is preliminary data.</text>
</comment>
<dbReference type="AlphaFoldDB" id="A0AAW0LNX2"/>
<accession>A0AAW0LNX2</accession>
<evidence type="ECO:0000313" key="2">
    <source>
        <dbReference type="Proteomes" id="UP000237347"/>
    </source>
</evidence>
<dbReference type="Proteomes" id="UP000237347">
    <property type="component" value="Unassembled WGS sequence"/>
</dbReference>
<proteinExistence type="predicted"/>
<evidence type="ECO:0000313" key="1">
    <source>
        <dbReference type="EMBL" id="KAK7852757.1"/>
    </source>
</evidence>
<name>A0AAW0LNX2_QUESU</name>
<gene>
    <name evidence="1" type="ORF">CFP56_037984</name>
</gene>
<keyword evidence="2" id="KW-1185">Reference proteome</keyword>